<protein>
    <submittedName>
        <fullName evidence="1">Phage major tail tube protein</fullName>
    </submittedName>
</protein>
<accession>A0ABP7M4F3</accession>
<reference evidence="2" key="1">
    <citation type="journal article" date="2019" name="Int. J. Syst. Evol. Microbiol.">
        <title>The Global Catalogue of Microorganisms (GCM) 10K type strain sequencing project: providing services to taxonomists for standard genome sequencing and annotation.</title>
        <authorList>
            <consortium name="The Broad Institute Genomics Platform"/>
            <consortium name="The Broad Institute Genome Sequencing Center for Infectious Disease"/>
            <person name="Wu L."/>
            <person name="Ma J."/>
        </authorList>
    </citation>
    <scope>NUCLEOTIDE SEQUENCE [LARGE SCALE GENOMIC DNA]</scope>
    <source>
        <strain evidence="2">JCM 17201</strain>
    </source>
</reference>
<comment type="caution">
    <text evidence="1">The sequence shown here is derived from an EMBL/GenBank/DDBJ whole genome shotgun (WGS) entry which is preliminary data.</text>
</comment>
<evidence type="ECO:0000313" key="2">
    <source>
        <dbReference type="Proteomes" id="UP001499994"/>
    </source>
</evidence>
<sequence length="172" mass="18521">MALPGKLKQYNVFVDGDSYLGKVPEVTLPKLNTKTAAYRAGGMWASVSVDLGLDDDALDMDITLGGLEVSLLKKMGLAEADGMQFRFAGGFQDESTGTVHSCQVQTRGRLTGVDWGSAKVGDDTAHKYTLKNTYVKITVDDEVIYEIDALNAIYTVGGVDRSAEFRSILGIS</sequence>
<proteinExistence type="predicted"/>
<dbReference type="Pfam" id="PF04985">
    <property type="entry name" value="Phage_tube"/>
    <property type="match status" value="1"/>
</dbReference>
<evidence type="ECO:0000313" key="1">
    <source>
        <dbReference type="EMBL" id="GAA3911845.1"/>
    </source>
</evidence>
<dbReference type="EMBL" id="BAABDG010000010">
    <property type="protein sequence ID" value="GAA3911845.1"/>
    <property type="molecule type" value="Genomic_DNA"/>
</dbReference>
<gene>
    <name evidence="1" type="ORF">GCM10022405_41320</name>
</gene>
<name>A0ABP7M4F3_9GAMM</name>
<keyword evidence="2" id="KW-1185">Reference proteome</keyword>
<dbReference type="RefSeq" id="WP_346082764.1">
    <property type="nucleotide sequence ID" value="NZ_BAABDG010000010.1"/>
</dbReference>
<dbReference type="Proteomes" id="UP001499994">
    <property type="component" value="Unassembled WGS sequence"/>
</dbReference>
<dbReference type="InterPro" id="IPR006498">
    <property type="entry name" value="Tail_tube"/>
</dbReference>
<dbReference type="NCBIfam" id="TIGR01611">
    <property type="entry name" value="tail_tube"/>
    <property type="match status" value="1"/>
</dbReference>
<organism evidence="1 2">
    <name type="scientific">Gibbsiella dentisursi</name>
    <dbReference type="NCBI Taxonomy" id="796890"/>
    <lineage>
        <taxon>Bacteria</taxon>
        <taxon>Pseudomonadati</taxon>
        <taxon>Pseudomonadota</taxon>
        <taxon>Gammaproteobacteria</taxon>
        <taxon>Enterobacterales</taxon>
        <taxon>Yersiniaceae</taxon>
        <taxon>Gibbsiella</taxon>
    </lineage>
</organism>